<accession>A0ACB9IBD8</accession>
<sequence>MKDRDAAKKEGLTVSLLATTTNGNGTIGGAGALFSKTRYKFWAIAAILLLALWSMFTGSVTLKWSGAGNVNNPLSDSFDSPIRFQRCCAAVRCGGRDGVVVVVVRRGGAAFLIQVPKQIVHVLMNKVQILIAIVTFPRQNREPSCHEWSESDKRVASPPQSTSDHPTAIATAMFLRR</sequence>
<reference evidence="2" key="1">
    <citation type="journal article" date="2022" name="Mol. Ecol. Resour.">
        <title>The genomes of chicory, endive, great burdock and yacon provide insights into Asteraceae palaeo-polyploidization history and plant inulin production.</title>
        <authorList>
            <person name="Fan W."/>
            <person name="Wang S."/>
            <person name="Wang H."/>
            <person name="Wang A."/>
            <person name="Jiang F."/>
            <person name="Liu H."/>
            <person name="Zhao H."/>
            <person name="Xu D."/>
            <person name="Zhang Y."/>
        </authorList>
    </citation>
    <scope>NUCLEOTIDE SEQUENCE [LARGE SCALE GENOMIC DNA]</scope>
    <source>
        <strain evidence="2">cv. Yunnan</strain>
    </source>
</reference>
<proteinExistence type="predicted"/>
<evidence type="ECO:0000313" key="2">
    <source>
        <dbReference type="Proteomes" id="UP001056120"/>
    </source>
</evidence>
<protein>
    <submittedName>
        <fullName evidence="1">Uncharacterized protein</fullName>
    </submittedName>
</protein>
<comment type="caution">
    <text evidence="1">The sequence shown here is derived from an EMBL/GenBank/DDBJ whole genome shotgun (WGS) entry which is preliminary data.</text>
</comment>
<evidence type="ECO:0000313" key="1">
    <source>
        <dbReference type="EMBL" id="KAI3804791.1"/>
    </source>
</evidence>
<name>A0ACB9IBD8_9ASTR</name>
<keyword evidence="2" id="KW-1185">Reference proteome</keyword>
<organism evidence="1 2">
    <name type="scientific">Smallanthus sonchifolius</name>
    <dbReference type="NCBI Taxonomy" id="185202"/>
    <lineage>
        <taxon>Eukaryota</taxon>
        <taxon>Viridiplantae</taxon>
        <taxon>Streptophyta</taxon>
        <taxon>Embryophyta</taxon>
        <taxon>Tracheophyta</taxon>
        <taxon>Spermatophyta</taxon>
        <taxon>Magnoliopsida</taxon>
        <taxon>eudicotyledons</taxon>
        <taxon>Gunneridae</taxon>
        <taxon>Pentapetalae</taxon>
        <taxon>asterids</taxon>
        <taxon>campanulids</taxon>
        <taxon>Asterales</taxon>
        <taxon>Asteraceae</taxon>
        <taxon>Asteroideae</taxon>
        <taxon>Heliantheae alliance</taxon>
        <taxon>Millerieae</taxon>
        <taxon>Smallanthus</taxon>
    </lineage>
</organism>
<reference evidence="1 2" key="2">
    <citation type="journal article" date="2022" name="Mol. Ecol. Resour.">
        <title>The genomes of chicory, endive, great burdock and yacon provide insights into Asteraceae paleo-polyploidization history and plant inulin production.</title>
        <authorList>
            <person name="Fan W."/>
            <person name="Wang S."/>
            <person name="Wang H."/>
            <person name="Wang A."/>
            <person name="Jiang F."/>
            <person name="Liu H."/>
            <person name="Zhao H."/>
            <person name="Xu D."/>
            <person name="Zhang Y."/>
        </authorList>
    </citation>
    <scope>NUCLEOTIDE SEQUENCE [LARGE SCALE GENOMIC DNA]</scope>
    <source>
        <strain evidence="2">cv. Yunnan</strain>
        <tissue evidence="1">Leaves</tissue>
    </source>
</reference>
<dbReference type="EMBL" id="CM042026">
    <property type="protein sequence ID" value="KAI3804791.1"/>
    <property type="molecule type" value="Genomic_DNA"/>
</dbReference>
<dbReference type="Proteomes" id="UP001056120">
    <property type="component" value="Linkage Group LG09"/>
</dbReference>
<gene>
    <name evidence="1" type="ORF">L1987_26602</name>
</gene>